<dbReference type="PROSITE" id="PS50983">
    <property type="entry name" value="FE_B12_PBP"/>
    <property type="match status" value="1"/>
</dbReference>
<evidence type="ECO:0000313" key="8">
    <source>
        <dbReference type="Proteomes" id="UP001185755"/>
    </source>
</evidence>
<comment type="caution">
    <text evidence="7">The sequence shown here is derived from an EMBL/GenBank/DDBJ whole genome shotgun (WGS) entry which is preliminary data.</text>
</comment>
<feature type="domain" description="Fe/B12 periplasmic-binding" evidence="6">
    <location>
        <begin position="67"/>
        <end position="343"/>
    </location>
</feature>
<evidence type="ECO:0000259" key="6">
    <source>
        <dbReference type="PROSITE" id="PS50983"/>
    </source>
</evidence>
<feature type="signal peptide" evidence="5">
    <location>
        <begin position="1"/>
        <end position="30"/>
    </location>
</feature>
<keyword evidence="3" id="KW-0813">Transport</keyword>
<evidence type="ECO:0000313" key="7">
    <source>
        <dbReference type="EMBL" id="MDV6264785.1"/>
    </source>
</evidence>
<dbReference type="CDD" id="cd01146">
    <property type="entry name" value="FhuD"/>
    <property type="match status" value="1"/>
</dbReference>
<dbReference type="InterPro" id="IPR051313">
    <property type="entry name" value="Bact_iron-sidero_bind"/>
</dbReference>
<organism evidence="7 8">
    <name type="scientific">Rhodococcoides yunnanense</name>
    <dbReference type="NCBI Taxonomy" id="278209"/>
    <lineage>
        <taxon>Bacteria</taxon>
        <taxon>Bacillati</taxon>
        <taxon>Actinomycetota</taxon>
        <taxon>Actinomycetes</taxon>
        <taxon>Mycobacteriales</taxon>
        <taxon>Nocardiaceae</taxon>
        <taxon>Rhodococcoides</taxon>
    </lineage>
</organism>
<dbReference type="PANTHER" id="PTHR30532:SF28">
    <property type="entry name" value="PETROBACTIN-BINDING PROTEIN YCLQ"/>
    <property type="match status" value="1"/>
</dbReference>
<reference evidence="7 8" key="1">
    <citation type="submission" date="2023-10" db="EMBL/GenBank/DDBJ databases">
        <title>Development of a sustainable strategy for remediation of hydrocarbon-contaminated territories based on the waste exchange concept.</title>
        <authorList>
            <person name="Krivoruchko A."/>
        </authorList>
    </citation>
    <scope>NUCLEOTIDE SEQUENCE [LARGE SCALE GENOMIC DNA]</scope>
    <source>
        <strain evidence="7 8">IEGM 1323</strain>
    </source>
</reference>
<dbReference type="RefSeq" id="WP_317566793.1">
    <property type="nucleotide sequence ID" value="NZ_JAWLJX010000019.1"/>
</dbReference>
<proteinExistence type="inferred from homology"/>
<dbReference type="EMBL" id="JAWLJX010000019">
    <property type="protein sequence ID" value="MDV6264785.1"/>
    <property type="molecule type" value="Genomic_DNA"/>
</dbReference>
<protein>
    <submittedName>
        <fullName evidence="7">Iron-siderophore ABC transporter substrate-binding protein</fullName>
    </submittedName>
</protein>
<evidence type="ECO:0000256" key="5">
    <source>
        <dbReference type="SAM" id="SignalP"/>
    </source>
</evidence>
<dbReference type="InterPro" id="IPR002491">
    <property type="entry name" value="ABC_transptr_periplasmic_BD"/>
</dbReference>
<accession>A0ABU4BKQ0</accession>
<comment type="similarity">
    <text evidence="2">Belongs to the bacterial solute-binding protein 8 family.</text>
</comment>
<evidence type="ECO:0000256" key="2">
    <source>
        <dbReference type="ARBA" id="ARBA00008814"/>
    </source>
</evidence>
<dbReference type="Pfam" id="PF01497">
    <property type="entry name" value="Peripla_BP_2"/>
    <property type="match status" value="1"/>
</dbReference>
<keyword evidence="4 5" id="KW-0732">Signal</keyword>
<name>A0ABU4BKQ0_9NOCA</name>
<sequence length="354" mass="37646">MFSAPTAGRRSVRRFSALSALAVSALVVGACGSSDTAETQNADGGDFAAVTIDSALGQAVITDKPERIVTLGQGSAETAIALGTVPVGVEEYSWGADDTGYLPWVHDAITELGAELPQQFTGGTELNIEAVAALEPDLILAPWSGVTQDQFDKLSAFAPVVAYEEQPWTTTWEDQITVIGKAMGEEEKAAEEIGKIESRFADASAQHPEYADVSFSYIYNTGPGTLGVFLADEQRVAMVRALGLQVDPVVNTLDETEGTDSSVIGLENANLLNDSDLIFTFYSDPQNRTDTENQPAYKQIPAVSRGSVVAPTDQSFVTGSSIINPLTVPWALERYVPMIDEAVAKVDARTSSVN</sequence>
<comment type="subcellular location">
    <subcellularLocation>
        <location evidence="1">Cell envelope</location>
    </subcellularLocation>
</comment>
<evidence type="ECO:0000256" key="3">
    <source>
        <dbReference type="ARBA" id="ARBA00022448"/>
    </source>
</evidence>
<feature type="chain" id="PRO_5046275089" evidence="5">
    <location>
        <begin position="31"/>
        <end position="354"/>
    </location>
</feature>
<dbReference type="SUPFAM" id="SSF53807">
    <property type="entry name" value="Helical backbone' metal receptor"/>
    <property type="match status" value="1"/>
</dbReference>
<gene>
    <name evidence="7" type="ORF">R3P96_25920</name>
</gene>
<dbReference type="PANTHER" id="PTHR30532">
    <property type="entry name" value="IRON III DICITRATE-BINDING PERIPLASMIC PROTEIN"/>
    <property type="match status" value="1"/>
</dbReference>
<evidence type="ECO:0000256" key="4">
    <source>
        <dbReference type="ARBA" id="ARBA00022729"/>
    </source>
</evidence>
<evidence type="ECO:0000256" key="1">
    <source>
        <dbReference type="ARBA" id="ARBA00004196"/>
    </source>
</evidence>
<dbReference type="Gene3D" id="3.40.50.1980">
    <property type="entry name" value="Nitrogenase molybdenum iron protein domain"/>
    <property type="match status" value="2"/>
</dbReference>
<keyword evidence="8" id="KW-1185">Reference proteome</keyword>
<dbReference type="Proteomes" id="UP001185755">
    <property type="component" value="Unassembled WGS sequence"/>
</dbReference>